<reference evidence="2 3" key="1">
    <citation type="submission" date="2020-08" db="EMBL/GenBank/DDBJ databases">
        <title>Genomic Encyclopedia of Archaeal and Bacterial Type Strains, Phase II (KMG-II): from individual species to whole genera.</title>
        <authorList>
            <person name="Goeker M."/>
        </authorList>
    </citation>
    <scope>NUCLEOTIDE SEQUENCE [LARGE SCALE GENOMIC DNA]</scope>
    <source>
        <strain evidence="2 3">DSM 43850</strain>
    </source>
</reference>
<organism evidence="2 3">
    <name type="scientific">Kutzneria viridogrisea</name>
    <dbReference type="NCBI Taxonomy" id="47990"/>
    <lineage>
        <taxon>Bacteria</taxon>
        <taxon>Bacillati</taxon>
        <taxon>Actinomycetota</taxon>
        <taxon>Actinomycetes</taxon>
        <taxon>Pseudonocardiales</taxon>
        <taxon>Pseudonocardiaceae</taxon>
        <taxon>Kutzneria</taxon>
    </lineage>
</organism>
<proteinExistence type="predicted"/>
<dbReference type="InterPro" id="IPR018713">
    <property type="entry name" value="MPAB/Lcp_cat_dom"/>
</dbReference>
<keyword evidence="3" id="KW-1185">Reference proteome</keyword>
<dbReference type="Proteomes" id="UP000517916">
    <property type="component" value="Unassembled WGS sequence"/>
</dbReference>
<protein>
    <submittedName>
        <fullName evidence="2">Uncharacterized protein (DUF2236 family)</fullName>
    </submittedName>
</protein>
<dbReference type="Pfam" id="PF09995">
    <property type="entry name" value="MPAB_Lcp_cat"/>
    <property type="match status" value="1"/>
</dbReference>
<comment type="caution">
    <text evidence="2">The sequence shown here is derived from an EMBL/GenBank/DDBJ whole genome shotgun (WGS) entry which is preliminary data.</text>
</comment>
<feature type="domain" description="ER-bound oxygenase mpaB/mpaB'/Rubber oxygenase catalytic" evidence="1">
    <location>
        <begin position="12"/>
        <end position="250"/>
    </location>
</feature>
<name>A0ABR6BPQ8_9PSEU</name>
<gene>
    <name evidence="2" type="ORF">BC739_006111</name>
</gene>
<accession>A0ABR6BPQ8</accession>
<evidence type="ECO:0000259" key="1">
    <source>
        <dbReference type="Pfam" id="PF09995"/>
    </source>
</evidence>
<evidence type="ECO:0000313" key="2">
    <source>
        <dbReference type="EMBL" id="MBA8928894.1"/>
    </source>
</evidence>
<evidence type="ECO:0000313" key="3">
    <source>
        <dbReference type="Proteomes" id="UP000517916"/>
    </source>
</evidence>
<sequence>MAAPLGPDSLAWRLGFDRRALLLAGRSLLMQVMHPVIGAGVHDHSVFRTDPWGRLERTVGSLVTQLFGGPDAVAEGQRLRETHRSIRGTGFHGERYSALHPEPYAWVHLSIFSSMLELYGLFEQPLTGAQQRQFYAEWRQAGLVLGVAQRRMPPTLGEFHTYLDGMIDTRLAPNPAAQDLLESLTLNDVPPPPWRLFPKALWAPLRPLGRFALYDTTVGTLPPALREKLGLEWTDVHERRLRRFAAAVRATAPLVPERLRQYPLAYRARRAARGVPA</sequence>
<dbReference type="EMBL" id="JACJID010000004">
    <property type="protein sequence ID" value="MBA8928894.1"/>
    <property type="molecule type" value="Genomic_DNA"/>
</dbReference>
<dbReference type="RefSeq" id="WP_025356062.1">
    <property type="nucleotide sequence ID" value="NZ_BAAABQ010000016.1"/>
</dbReference>
<dbReference type="PANTHER" id="PTHR36151:SF3">
    <property type="entry name" value="ER-BOUND OXYGENASE MPAB_MPAB'_RUBBER OXYGENASE CATALYTIC DOMAIN-CONTAINING PROTEIN"/>
    <property type="match status" value="1"/>
</dbReference>
<dbReference type="PANTHER" id="PTHR36151">
    <property type="entry name" value="BLR2777 PROTEIN"/>
    <property type="match status" value="1"/>
</dbReference>